<dbReference type="Pfam" id="PF12706">
    <property type="entry name" value="Lactamase_B_2"/>
    <property type="match status" value="1"/>
</dbReference>
<reference evidence="2 3" key="1">
    <citation type="journal article" date="2025" name="Int. J. Syst. Evol. Microbiol.">
        <title>Desulfovibrio falkowii sp. nov., Porphyromonas miyakawae sp. nov., Mediterraneibacter flintii sp. nov. and Owariibacterium komagatae gen. nov., sp. nov., isolated from human faeces.</title>
        <authorList>
            <person name="Hamaguchi T."/>
            <person name="Ohara M."/>
            <person name="Hisatomi A."/>
            <person name="Sekiguchi K."/>
            <person name="Takeda J.I."/>
            <person name="Ueyama J."/>
            <person name="Ito M."/>
            <person name="Nishiwaki H."/>
            <person name="Ogi T."/>
            <person name="Hirayama M."/>
            <person name="Ohkuma M."/>
            <person name="Sakamoto M."/>
            <person name="Ohno K."/>
        </authorList>
    </citation>
    <scope>NUCLEOTIDE SEQUENCE [LARGE SCALE GENOMIC DNA]</scope>
    <source>
        <strain evidence="2 3">13CB11C</strain>
    </source>
</reference>
<evidence type="ECO:0000259" key="1">
    <source>
        <dbReference type="SMART" id="SM00849"/>
    </source>
</evidence>
<dbReference type="PANTHER" id="PTHR47619:SF1">
    <property type="entry name" value="EXODEOXYRIBONUCLEASE WALJ"/>
    <property type="match status" value="1"/>
</dbReference>
<organism evidence="2 3">
    <name type="scientific">Porphyromonas miyakawae</name>
    <dbReference type="NCBI Taxonomy" id="3137470"/>
    <lineage>
        <taxon>Bacteria</taxon>
        <taxon>Pseudomonadati</taxon>
        <taxon>Bacteroidota</taxon>
        <taxon>Bacteroidia</taxon>
        <taxon>Bacteroidales</taxon>
        <taxon>Porphyromonadaceae</taxon>
        <taxon>Porphyromonas</taxon>
    </lineage>
</organism>
<protein>
    <submittedName>
        <fullName evidence="2">MBL fold metallo-hydrolase</fullName>
    </submittedName>
</protein>
<proteinExistence type="predicted"/>
<feature type="domain" description="Metallo-beta-lactamase" evidence="1">
    <location>
        <begin position="18"/>
        <end position="199"/>
    </location>
</feature>
<dbReference type="SMART" id="SM00849">
    <property type="entry name" value="Lactamase_B"/>
    <property type="match status" value="1"/>
</dbReference>
<name>A0ABQ0E1D7_9PORP</name>
<dbReference type="EMBL" id="BAAFSF010000001">
    <property type="protein sequence ID" value="GAB1251526.1"/>
    <property type="molecule type" value="Genomic_DNA"/>
</dbReference>
<dbReference type="RefSeq" id="WP_411915332.1">
    <property type="nucleotide sequence ID" value="NZ_BAAFSF010000001.1"/>
</dbReference>
<accession>A0ABQ0E1D7</accession>
<dbReference type="Gene3D" id="3.60.15.10">
    <property type="entry name" value="Ribonuclease Z/Hydroxyacylglutathione hydrolase-like"/>
    <property type="match status" value="1"/>
</dbReference>
<dbReference type="InterPro" id="IPR036866">
    <property type="entry name" value="RibonucZ/Hydroxyglut_hydro"/>
</dbReference>
<gene>
    <name evidence="2" type="ORF">Tsumi_06300</name>
</gene>
<keyword evidence="3" id="KW-1185">Reference proteome</keyword>
<comment type="caution">
    <text evidence="2">The sequence shown here is derived from an EMBL/GenBank/DDBJ whole genome shotgun (WGS) entry which is preliminary data.</text>
</comment>
<dbReference type="Proteomes" id="UP001628220">
    <property type="component" value="Unassembled WGS sequence"/>
</dbReference>
<dbReference type="InterPro" id="IPR052533">
    <property type="entry name" value="WalJ/YycJ-like"/>
</dbReference>
<dbReference type="PANTHER" id="PTHR47619">
    <property type="entry name" value="METALLO-HYDROLASE YYCJ-RELATED"/>
    <property type="match status" value="1"/>
</dbReference>
<evidence type="ECO:0000313" key="3">
    <source>
        <dbReference type="Proteomes" id="UP001628220"/>
    </source>
</evidence>
<sequence length="268" mass="30166">MTDSQSIVKFMSIGSGSSGNCYCFAMNEGLLLLDVGLPIRTIKHTLEKEGYGLDDIKAILVTHEHSDHTRSLFRLANASKIPIYGKKLLFSALDRLRQKPIPVSQRVYIESELPFELMGASIIPFDIPHDSLSNVGYLLRFPHTSIGIISDTGYVTPLIRQYAAMADYLVLEANYDPGMLIYGKYPPELKARIASKNGHLSNEDAAIFLASLDPKKLKHVWLCHLSRENNTHEKCRETFSTFCDEIFQGRDYLSILPRFDATDLIPLL</sequence>
<dbReference type="SUPFAM" id="SSF56281">
    <property type="entry name" value="Metallo-hydrolase/oxidoreductase"/>
    <property type="match status" value="1"/>
</dbReference>
<evidence type="ECO:0000313" key="2">
    <source>
        <dbReference type="EMBL" id="GAB1251526.1"/>
    </source>
</evidence>
<dbReference type="InterPro" id="IPR001279">
    <property type="entry name" value="Metallo-B-lactamas"/>
</dbReference>